<dbReference type="GO" id="GO:0015629">
    <property type="term" value="C:actin cytoskeleton"/>
    <property type="evidence" value="ECO:0007669"/>
    <property type="project" value="TreeGrafter"/>
</dbReference>
<proteinExistence type="predicted"/>
<dbReference type="GO" id="GO:0005737">
    <property type="term" value="C:cytoplasm"/>
    <property type="evidence" value="ECO:0007669"/>
    <property type="project" value="TreeGrafter"/>
</dbReference>
<protein>
    <submittedName>
        <fullName evidence="4">Gelsolin-like domain-containing protein</fullName>
    </submittedName>
</protein>
<dbReference type="GO" id="GO:0051014">
    <property type="term" value="P:actin filament severing"/>
    <property type="evidence" value="ECO:0007669"/>
    <property type="project" value="TreeGrafter"/>
</dbReference>
<dbReference type="GO" id="GO:0008154">
    <property type="term" value="P:actin polymerization or depolymerization"/>
    <property type="evidence" value="ECO:0007669"/>
    <property type="project" value="TreeGrafter"/>
</dbReference>
<feature type="domain" description="Gelsolin-like" evidence="2">
    <location>
        <begin position="21"/>
        <end position="95"/>
    </location>
</feature>
<keyword evidence="1" id="KW-0677">Repeat</keyword>
<dbReference type="GO" id="GO:0030239">
    <property type="term" value="P:myofibril assembly"/>
    <property type="evidence" value="ECO:0007669"/>
    <property type="project" value="TreeGrafter"/>
</dbReference>
<dbReference type="Gene3D" id="3.40.20.10">
    <property type="entry name" value="Severin"/>
    <property type="match status" value="2"/>
</dbReference>
<evidence type="ECO:0000259" key="2">
    <source>
        <dbReference type="Pfam" id="PF00626"/>
    </source>
</evidence>
<evidence type="ECO:0000256" key="1">
    <source>
        <dbReference type="ARBA" id="ARBA00022737"/>
    </source>
</evidence>
<organism evidence="3 4">
    <name type="scientific">Plectus sambesii</name>
    <dbReference type="NCBI Taxonomy" id="2011161"/>
    <lineage>
        <taxon>Eukaryota</taxon>
        <taxon>Metazoa</taxon>
        <taxon>Ecdysozoa</taxon>
        <taxon>Nematoda</taxon>
        <taxon>Chromadorea</taxon>
        <taxon>Plectida</taxon>
        <taxon>Plectina</taxon>
        <taxon>Plectoidea</taxon>
        <taxon>Plectidae</taxon>
        <taxon>Plectus</taxon>
    </lineage>
</organism>
<name>A0A914W203_9BILA</name>
<dbReference type="GO" id="GO:0051016">
    <property type="term" value="P:barbed-end actin filament capping"/>
    <property type="evidence" value="ECO:0007669"/>
    <property type="project" value="TreeGrafter"/>
</dbReference>
<sequence>MFHMRANGSAICTRTIHIDNKAEQLNSAFCYIVRAPFRYVADTQSPQGKVYVWIGNKSDPAEHDLCADVARELVNKNNEFPLEILREGEEPSEFWDALGGQKDYPKDADFMQYSRLFRCTNEKGFFCVSEKTVDFCQEDLDDDDIMMLDNGEQVFLWVGSHASEVEIKLAYKAVQVYVQHLRVKQPERPRKLMVTVKGKETKRFTKCFHAWGKHKLPAGD</sequence>
<keyword evidence="3" id="KW-1185">Reference proteome</keyword>
<accession>A0A914W203</accession>
<feature type="domain" description="Gelsolin-like" evidence="2">
    <location>
        <begin position="130"/>
        <end position="204"/>
    </location>
</feature>
<dbReference type="PANTHER" id="PTHR11977:SF51">
    <property type="entry name" value="PROTEIN FLIGHTLESS-1 HOMOLOG"/>
    <property type="match status" value="1"/>
</dbReference>
<dbReference type="PRINTS" id="PR00597">
    <property type="entry name" value="GELSOLIN"/>
</dbReference>
<dbReference type="AlphaFoldDB" id="A0A914W203"/>
<dbReference type="PANTHER" id="PTHR11977">
    <property type="entry name" value="VILLIN"/>
    <property type="match status" value="1"/>
</dbReference>
<evidence type="ECO:0000313" key="3">
    <source>
        <dbReference type="Proteomes" id="UP000887566"/>
    </source>
</evidence>
<dbReference type="CDD" id="cd11288">
    <property type="entry name" value="gelsolin_S5_like"/>
    <property type="match status" value="1"/>
</dbReference>
<dbReference type="SUPFAM" id="SSF55753">
    <property type="entry name" value="Actin depolymerizing proteins"/>
    <property type="match status" value="2"/>
</dbReference>
<reference evidence="4" key="1">
    <citation type="submission" date="2022-11" db="UniProtKB">
        <authorList>
            <consortium name="WormBaseParasite"/>
        </authorList>
    </citation>
    <scope>IDENTIFICATION</scope>
</reference>
<evidence type="ECO:0000313" key="4">
    <source>
        <dbReference type="WBParaSite" id="PSAMB.scaffold2size251193.g707.t1"/>
    </source>
</evidence>
<dbReference type="GO" id="GO:0005546">
    <property type="term" value="F:phosphatidylinositol-4,5-bisphosphate binding"/>
    <property type="evidence" value="ECO:0007669"/>
    <property type="project" value="TreeGrafter"/>
</dbReference>
<dbReference type="InterPro" id="IPR007123">
    <property type="entry name" value="Gelsolin-like_dom"/>
</dbReference>
<dbReference type="InterPro" id="IPR007122">
    <property type="entry name" value="Villin/Gelsolin"/>
</dbReference>
<dbReference type="Proteomes" id="UP000887566">
    <property type="component" value="Unplaced"/>
</dbReference>
<dbReference type="Pfam" id="PF00626">
    <property type="entry name" value="Gelsolin"/>
    <property type="match status" value="2"/>
</dbReference>
<dbReference type="InterPro" id="IPR029006">
    <property type="entry name" value="ADF-H/Gelsolin-like_dom_sf"/>
</dbReference>
<dbReference type="GO" id="GO:0005634">
    <property type="term" value="C:nucleus"/>
    <property type="evidence" value="ECO:0007669"/>
    <property type="project" value="TreeGrafter"/>
</dbReference>
<dbReference type="SMART" id="SM00262">
    <property type="entry name" value="GEL"/>
    <property type="match status" value="2"/>
</dbReference>
<dbReference type="WBParaSite" id="PSAMB.scaffold2size251193.g707.t1">
    <property type="protein sequence ID" value="PSAMB.scaffold2size251193.g707.t1"/>
    <property type="gene ID" value="PSAMB.scaffold2size251193.g707"/>
</dbReference>
<dbReference type="GO" id="GO:0051015">
    <property type="term" value="F:actin filament binding"/>
    <property type="evidence" value="ECO:0007669"/>
    <property type="project" value="InterPro"/>
</dbReference>